<dbReference type="InterPro" id="IPR050336">
    <property type="entry name" value="Chromosome_partition/occlusion"/>
</dbReference>
<evidence type="ECO:0000313" key="4">
    <source>
        <dbReference type="Proteomes" id="UP000319212"/>
    </source>
</evidence>
<reference evidence="3 4" key="1">
    <citation type="journal article" date="2019" name="Environ. Microbiol.">
        <title>Species interactions and distinct microbial communities in high Arctic permafrost affected cryosols are associated with the CH4 and CO2 gas fluxes.</title>
        <authorList>
            <person name="Altshuler I."/>
            <person name="Hamel J."/>
            <person name="Turney S."/>
            <person name="Magnuson E."/>
            <person name="Levesque R."/>
            <person name="Greer C."/>
            <person name="Whyte L.G."/>
        </authorList>
    </citation>
    <scope>NUCLEOTIDE SEQUENCE [LARGE SCALE GENOMIC DNA]</scope>
    <source>
        <strain evidence="3 4">S06.C</strain>
    </source>
</reference>
<protein>
    <submittedName>
        <fullName evidence="3">Chromosome partitioning protein ParB</fullName>
    </submittedName>
</protein>
<dbReference type="InterPro" id="IPR011111">
    <property type="entry name" value="Plasmid_RepB"/>
</dbReference>
<accession>A0A502DUT6</accession>
<dbReference type="PANTHER" id="PTHR33375">
    <property type="entry name" value="CHROMOSOME-PARTITIONING PROTEIN PARB-RELATED"/>
    <property type="match status" value="1"/>
</dbReference>
<dbReference type="InterPro" id="IPR036086">
    <property type="entry name" value="ParB/Sulfiredoxin_sf"/>
</dbReference>
<dbReference type="PANTHER" id="PTHR33375:SF1">
    <property type="entry name" value="CHROMOSOME-PARTITIONING PROTEIN PARB-RELATED"/>
    <property type="match status" value="1"/>
</dbReference>
<dbReference type="SUPFAM" id="SSF110849">
    <property type="entry name" value="ParB/Sulfiredoxin"/>
    <property type="match status" value="1"/>
</dbReference>
<dbReference type="EMBL" id="RCZI01000002">
    <property type="protein sequence ID" value="TPG29215.1"/>
    <property type="molecule type" value="Genomic_DNA"/>
</dbReference>
<gene>
    <name evidence="3" type="ORF">EAH82_10725</name>
</gene>
<dbReference type="InterPro" id="IPR003115">
    <property type="entry name" value="ParB_N"/>
</dbReference>
<dbReference type="Pfam" id="PF02195">
    <property type="entry name" value="ParB_N"/>
    <property type="match status" value="1"/>
</dbReference>
<dbReference type="SMART" id="SM00470">
    <property type="entry name" value="ParB"/>
    <property type="match status" value="1"/>
</dbReference>
<dbReference type="GO" id="GO:0007059">
    <property type="term" value="P:chromosome segregation"/>
    <property type="evidence" value="ECO:0007669"/>
    <property type="project" value="TreeGrafter"/>
</dbReference>
<keyword evidence="1" id="KW-0175">Coiled coil</keyword>
<organism evidence="3 4">
    <name type="scientific">Variovorax guangxiensis</name>
    <dbReference type="NCBI Taxonomy" id="1775474"/>
    <lineage>
        <taxon>Bacteria</taxon>
        <taxon>Pseudomonadati</taxon>
        <taxon>Pseudomonadota</taxon>
        <taxon>Betaproteobacteria</taxon>
        <taxon>Burkholderiales</taxon>
        <taxon>Comamonadaceae</taxon>
        <taxon>Variovorax</taxon>
    </lineage>
</organism>
<proteinExistence type="predicted"/>
<dbReference type="Proteomes" id="UP000319212">
    <property type="component" value="Unassembled WGS sequence"/>
</dbReference>
<dbReference type="Gene3D" id="3.90.1530.10">
    <property type="entry name" value="Conserved hypothetical protein from pyrococcus furiosus pfu- 392566-001, ParB domain"/>
    <property type="match status" value="1"/>
</dbReference>
<dbReference type="Pfam" id="PF07506">
    <property type="entry name" value="RepB"/>
    <property type="match status" value="1"/>
</dbReference>
<evidence type="ECO:0000259" key="2">
    <source>
        <dbReference type="SMART" id="SM00470"/>
    </source>
</evidence>
<dbReference type="AlphaFoldDB" id="A0A502DUT6"/>
<name>A0A502DUT6_9BURK</name>
<evidence type="ECO:0000313" key="3">
    <source>
        <dbReference type="EMBL" id="TPG29215.1"/>
    </source>
</evidence>
<feature type="coiled-coil region" evidence="1">
    <location>
        <begin position="216"/>
        <end position="243"/>
    </location>
</feature>
<evidence type="ECO:0000256" key="1">
    <source>
        <dbReference type="SAM" id="Coils"/>
    </source>
</evidence>
<dbReference type="OrthoDB" id="7632576at2"/>
<feature type="domain" description="ParB-like N-terminal" evidence="2">
    <location>
        <begin position="13"/>
        <end position="107"/>
    </location>
</feature>
<dbReference type="GO" id="GO:0005694">
    <property type="term" value="C:chromosome"/>
    <property type="evidence" value="ECO:0007669"/>
    <property type="project" value="TreeGrafter"/>
</dbReference>
<sequence>MTAVSLGFLPKPLMIAADSLLPSSRLDGRLLSSHKYRQIRESILEIGLIEPLAVSAADRKTGQHLVLDGHLRLNVMKELGLTEVPCLVATDDESFTYNNRVSRLSTIQEHLMIRRAIDRGIPAGKLAKSLCIDVSLLQKKSSLLDGICAEVVEILKDRNFSTELSPVLRRMKPTRQVECAELMVAANSVTTNYAKALLAATPQEMLVAGKKPLGRASLSQEQVARMENEMSNLLSQYKLAEQSQGEEMLNLMLARGYIIKLMDNPRVMRYLHTHYAEVLEEFAKIVELTSIDA</sequence>
<comment type="caution">
    <text evidence="3">The sequence shown here is derived from an EMBL/GenBank/DDBJ whole genome shotgun (WGS) entry which is preliminary data.</text>
</comment>